<dbReference type="InterPro" id="IPR013321">
    <property type="entry name" value="Arc_rbn_hlx_hlx"/>
</dbReference>
<protein>
    <recommendedName>
        <fullName evidence="1">Ribbon-helix-helix protein CopG domain-containing protein</fullName>
    </recommendedName>
</protein>
<organism evidence="2 3">
    <name type="scientific">Pyrodictium abyssi</name>
    <dbReference type="NCBI Taxonomy" id="54256"/>
    <lineage>
        <taxon>Archaea</taxon>
        <taxon>Thermoproteota</taxon>
        <taxon>Thermoprotei</taxon>
        <taxon>Desulfurococcales</taxon>
        <taxon>Pyrodictiaceae</taxon>
        <taxon>Pyrodictium</taxon>
    </lineage>
</organism>
<dbReference type="Proteomes" id="UP001341135">
    <property type="component" value="Chromosome"/>
</dbReference>
<evidence type="ECO:0000259" key="1">
    <source>
        <dbReference type="Pfam" id="PF01402"/>
    </source>
</evidence>
<dbReference type="InterPro" id="IPR002145">
    <property type="entry name" value="CopG"/>
</dbReference>
<accession>A0ABM8J066</accession>
<dbReference type="EMBL" id="AP028907">
    <property type="protein sequence ID" value="BES82592.1"/>
    <property type="molecule type" value="Genomic_DNA"/>
</dbReference>
<reference evidence="2 3" key="1">
    <citation type="submission" date="2023-09" db="EMBL/GenBank/DDBJ databases">
        <title>Pyrofollis japonicus gen. nov. sp. nov., a novel member of the family Pyrodictiaceae isolated from the Iheya North hydrothermal field.</title>
        <authorList>
            <person name="Miyazaki U."/>
            <person name="Sanari M."/>
            <person name="Tame A."/>
            <person name="Kitajima M."/>
            <person name="Okamoto A."/>
            <person name="Sawayama S."/>
            <person name="Miyazaki J."/>
            <person name="Takai K."/>
            <person name="Nakagawa S."/>
        </authorList>
    </citation>
    <scope>NUCLEOTIDE SEQUENCE [LARGE SCALE GENOMIC DNA]</scope>
    <source>
        <strain evidence="2 3">AV2</strain>
    </source>
</reference>
<dbReference type="Gene3D" id="1.10.1220.10">
    <property type="entry name" value="Met repressor-like"/>
    <property type="match status" value="1"/>
</dbReference>
<evidence type="ECO:0000313" key="3">
    <source>
        <dbReference type="Proteomes" id="UP001341135"/>
    </source>
</evidence>
<gene>
    <name evidence="2" type="ORF">PABY_21590</name>
</gene>
<dbReference type="Pfam" id="PF01402">
    <property type="entry name" value="RHH_1"/>
    <property type="match status" value="1"/>
</dbReference>
<dbReference type="InterPro" id="IPR010985">
    <property type="entry name" value="Ribbon_hlx_hlx"/>
</dbReference>
<dbReference type="SUPFAM" id="SSF47598">
    <property type="entry name" value="Ribbon-helix-helix"/>
    <property type="match status" value="1"/>
</dbReference>
<feature type="domain" description="Ribbon-helix-helix protein CopG" evidence="1">
    <location>
        <begin position="5"/>
        <end position="43"/>
    </location>
</feature>
<dbReference type="GeneID" id="89290164"/>
<name>A0ABM8J066_9CREN</name>
<sequence length="72" mass="8462">MPMRVVTFKVDECIVKELDQVAKAQHVTRSEVIREAIERYLREQGLPLPRRPRHSPTVLRHDSRALVFEVEV</sequence>
<dbReference type="CDD" id="cd22231">
    <property type="entry name" value="RHH_NikR_HicB-like"/>
    <property type="match status" value="1"/>
</dbReference>
<keyword evidence="3" id="KW-1185">Reference proteome</keyword>
<dbReference type="RefSeq" id="WP_338250061.1">
    <property type="nucleotide sequence ID" value="NZ_AP028907.1"/>
</dbReference>
<evidence type="ECO:0000313" key="2">
    <source>
        <dbReference type="EMBL" id="BES82592.1"/>
    </source>
</evidence>
<proteinExistence type="predicted"/>